<comment type="caution">
    <text evidence="7">The sequence shown here is derived from an EMBL/GenBank/DDBJ whole genome shotgun (WGS) entry which is preliminary data.</text>
</comment>
<dbReference type="AlphaFoldDB" id="A0A9P9YPQ0"/>
<dbReference type="InterPro" id="IPR036505">
    <property type="entry name" value="Amidase/PGRP_sf"/>
</dbReference>
<sequence>MDSSHIAVRMARSPSPSGASQSSYGSFGSIEDIVHIRVDEDCGVNESTPLLAATQRTNKSPPSSPAFTTSPSPRSRVLTKDCLNWQSVVFLVMCASALGLASYLLWRQKIKRLNHFALLAAQMADLGYRLSLIEHDIWSEMDLQGRGTPLDATNVFTVLFTHTESEECREDCPEVLHKLQSSLLAELPYNFLITGDCQAYMIYGWEYQSDFSKDLPGGSYLVIAFVGNFDRFSPSDCQLKAAQALILESLKRKKLQPDYELVVVGNHAEALQQELQHWPRYASHRRIK</sequence>
<feature type="region of interest" description="Disordered" evidence="4">
    <location>
        <begin position="53"/>
        <end position="75"/>
    </location>
</feature>
<evidence type="ECO:0000256" key="4">
    <source>
        <dbReference type="SAM" id="MobiDB-lite"/>
    </source>
</evidence>
<dbReference type="GO" id="GO:0045087">
    <property type="term" value="P:innate immune response"/>
    <property type="evidence" value="ECO:0007669"/>
    <property type="project" value="UniProtKB-KW"/>
</dbReference>
<dbReference type="CDD" id="cd06583">
    <property type="entry name" value="PGRP"/>
    <property type="match status" value="1"/>
</dbReference>
<dbReference type="GO" id="GO:0009253">
    <property type="term" value="P:peptidoglycan catabolic process"/>
    <property type="evidence" value="ECO:0007669"/>
    <property type="project" value="InterPro"/>
</dbReference>
<comment type="similarity">
    <text evidence="1">Belongs to the N-acetylmuramoyl-L-alanine amidase 2 family.</text>
</comment>
<name>A0A9P9YPQ0_9MUSC</name>
<evidence type="ECO:0000256" key="2">
    <source>
        <dbReference type="ARBA" id="ARBA00022588"/>
    </source>
</evidence>
<feature type="compositionally biased region" description="Low complexity" evidence="4">
    <location>
        <begin position="13"/>
        <end position="24"/>
    </location>
</feature>
<accession>A0A9P9YPQ0</accession>
<dbReference type="InterPro" id="IPR015510">
    <property type="entry name" value="PGRP"/>
</dbReference>
<proteinExistence type="inferred from homology"/>
<dbReference type="EMBL" id="JAMKOV010000004">
    <property type="protein sequence ID" value="KAI8040900.1"/>
    <property type="molecule type" value="Genomic_DNA"/>
</dbReference>
<dbReference type="PANTHER" id="PTHR11022:SF73">
    <property type="entry name" value="PEPTIDOGLYCAN-RECOGNITION PROTEIN LD"/>
    <property type="match status" value="1"/>
</dbReference>
<dbReference type="SUPFAM" id="SSF55846">
    <property type="entry name" value="N-acetylmuramoyl-L-alanine amidase-like"/>
    <property type="match status" value="1"/>
</dbReference>
<keyword evidence="5" id="KW-0472">Membrane</keyword>
<feature type="transmembrane region" description="Helical" evidence="5">
    <location>
        <begin position="85"/>
        <end position="106"/>
    </location>
</feature>
<evidence type="ECO:0000256" key="5">
    <source>
        <dbReference type="SAM" id="Phobius"/>
    </source>
</evidence>
<evidence type="ECO:0000313" key="8">
    <source>
        <dbReference type="Proteomes" id="UP001059596"/>
    </source>
</evidence>
<dbReference type="Gene3D" id="3.40.80.10">
    <property type="entry name" value="Peptidoglycan recognition protein-like"/>
    <property type="match status" value="1"/>
</dbReference>
<dbReference type="PANTHER" id="PTHR11022">
    <property type="entry name" value="PEPTIDOGLYCAN RECOGNITION PROTEIN"/>
    <property type="match status" value="1"/>
</dbReference>
<organism evidence="7 8">
    <name type="scientific">Drosophila gunungcola</name>
    <name type="common">fruit fly</name>
    <dbReference type="NCBI Taxonomy" id="103775"/>
    <lineage>
        <taxon>Eukaryota</taxon>
        <taxon>Metazoa</taxon>
        <taxon>Ecdysozoa</taxon>
        <taxon>Arthropoda</taxon>
        <taxon>Hexapoda</taxon>
        <taxon>Insecta</taxon>
        <taxon>Pterygota</taxon>
        <taxon>Neoptera</taxon>
        <taxon>Endopterygota</taxon>
        <taxon>Diptera</taxon>
        <taxon>Brachycera</taxon>
        <taxon>Muscomorpha</taxon>
        <taxon>Ephydroidea</taxon>
        <taxon>Drosophilidae</taxon>
        <taxon>Drosophila</taxon>
        <taxon>Sophophora</taxon>
    </lineage>
</organism>
<keyword evidence="8" id="KW-1185">Reference proteome</keyword>
<gene>
    <name evidence="7" type="ORF">M5D96_006843</name>
</gene>
<dbReference type="Proteomes" id="UP001059596">
    <property type="component" value="Unassembled WGS sequence"/>
</dbReference>
<dbReference type="InterPro" id="IPR006619">
    <property type="entry name" value="PGRP_domain_met/bac"/>
</dbReference>
<feature type="compositionally biased region" description="Low complexity" evidence="4">
    <location>
        <begin position="65"/>
        <end position="75"/>
    </location>
</feature>
<evidence type="ECO:0000256" key="3">
    <source>
        <dbReference type="ARBA" id="ARBA00022859"/>
    </source>
</evidence>
<feature type="domain" description="Peptidoglycan recognition protein family" evidence="6">
    <location>
        <begin position="130"/>
        <end position="268"/>
    </location>
</feature>
<dbReference type="GO" id="GO:0008270">
    <property type="term" value="F:zinc ion binding"/>
    <property type="evidence" value="ECO:0007669"/>
    <property type="project" value="InterPro"/>
</dbReference>
<dbReference type="GO" id="GO:0008745">
    <property type="term" value="F:N-acetylmuramoyl-L-alanine amidase activity"/>
    <property type="evidence" value="ECO:0007669"/>
    <property type="project" value="InterPro"/>
</dbReference>
<protein>
    <recommendedName>
        <fullName evidence="6">Peptidoglycan recognition protein family domain-containing protein</fullName>
    </recommendedName>
</protein>
<keyword evidence="3" id="KW-0391">Immunity</keyword>
<keyword evidence="2" id="KW-0399">Innate immunity</keyword>
<keyword evidence="5" id="KW-0812">Transmembrane</keyword>
<evidence type="ECO:0000313" key="7">
    <source>
        <dbReference type="EMBL" id="KAI8040900.1"/>
    </source>
</evidence>
<feature type="region of interest" description="Disordered" evidence="4">
    <location>
        <begin position="1"/>
        <end position="24"/>
    </location>
</feature>
<dbReference type="SMART" id="SM00701">
    <property type="entry name" value="PGRP"/>
    <property type="match status" value="1"/>
</dbReference>
<evidence type="ECO:0000256" key="1">
    <source>
        <dbReference type="ARBA" id="ARBA00007553"/>
    </source>
</evidence>
<dbReference type="InterPro" id="IPR002502">
    <property type="entry name" value="Amidase_domain"/>
</dbReference>
<reference evidence="7" key="1">
    <citation type="journal article" date="2023" name="Genome Biol. Evol.">
        <title>Long-read-based Genome Assembly of Drosophila gunungcola Reveals Fewer Chemosensory Genes in Flower-breeding Species.</title>
        <authorList>
            <person name="Negi A."/>
            <person name="Liao B.Y."/>
            <person name="Yeh S.D."/>
        </authorList>
    </citation>
    <scope>NUCLEOTIDE SEQUENCE</scope>
    <source>
        <strain evidence="7">Sukarami</strain>
    </source>
</reference>
<evidence type="ECO:0000259" key="6">
    <source>
        <dbReference type="SMART" id="SM00701"/>
    </source>
</evidence>
<keyword evidence="5" id="KW-1133">Transmembrane helix</keyword>